<evidence type="ECO:0000256" key="1">
    <source>
        <dbReference type="SAM" id="Phobius"/>
    </source>
</evidence>
<organism evidence="2 3">
    <name type="scientific">Macrococcus epidermidis</name>
    <dbReference type="NCBI Taxonomy" id="1902580"/>
    <lineage>
        <taxon>Bacteria</taxon>
        <taxon>Bacillati</taxon>
        <taxon>Bacillota</taxon>
        <taxon>Bacilli</taxon>
        <taxon>Bacillales</taxon>
        <taxon>Staphylococcaceae</taxon>
        <taxon>Macrococcus</taxon>
    </lineage>
</organism>
<gene>
    <name evidence="2" type="ORF">BHU61_05005</name>
</gene>
<comment type="caution">
    <text evidence="2">The sequence shown here is derived from an EMBL/GenBank/DDBJ whole genome shotgun (WGS) entry which is preliminary data.</text>
</comment>
<dbReference type="RefSeq" id="WP_111715104.1">
    <property type="nucleotide sequence ID" value="NZ_JBHSSR010000001.1"/>
</dbReference>
<proteinExistence type="predicted"/>
<name>A0A327ZX00_9STAP</name>
<feature type="transmembrane region" description="Helical" evidence="1">
    <location>
        <begin position="78"/>
        <end position="98"/>
    </location>
</feature>
<reference evidence="2 3" key="1">
    <citation type="journal article" date="2018" name="Front. Microbiol.">
        <title>Description and Comparative Genomics of Macrococcus caseolyticus subsp. hominis subsp. nov., Macrococcus goetzii sp. nov., Macrococcus epidermidis sp. nov., and Macrococcus bohemicus sp. nov., Novel Macrococci From Human Clinical Material With Virulence Potential and Suspected Uptake of Foreign DNA by Natural Transformation.</title>
        <authorList>
            <person name="Maslanova I."/>
            <person name="Wertheimer Z."/>
            <person name="Sedlacek I."/>
            <person name="Svec P."/>
            <person name="Indrakova A."/>
            <person name="Kovarovic V."/>
            <person name="Schumann P."/>
            <person name="Sproer C."/>
            <person name="Kralova S."/>
            <person name="Sedo O."/>
            <person name="Kristofova L."/>
            <person name="Vrbovska V."/>
            <person name="Fuzik T."/>
            <person name="Petras P."/>
            <person name="Zdrahal Z."/>
            <person name="Ruzickova V."/>
            <person name="Doskar J."/>
            <person name="Pantucek R."/>
        </authorList>
    </citation>
    <scope>NUCLEOTIDE SEQUENCE [LARGE SCALE GENOMIC DNA]</scope>
    <source>
        <strain evidence="2 3">01/688</strain>
    </source>
</reference>
<feature type="transmembrane region" description="Helical" evidence="1">
    <location>
        <begin position="28"/>
        <end position="47"/>
    </location>
</feature>
<keyword evidence="1" id="KW-1133">Transmembrane helix</keyword>
<protein>
    <submittedName>
        <fullName evidence="2">Uncharacterized protein</fullName>
    </submittedName>
</protein>
<dbReference type="AlphaFoldDB" id="A0A327ZX00"/>
<keyword evidence="1" id="KW-0812">Transmembrane</keyword>
<dbReference type="EMBL" id="PZJH01000001">
    <property type="protein sequence ID" value="RAK46821.1"/>
    <property type="molecule type" value="Genomic_DNA"/>
</dbReference>
<keyword evidence="3" id="KW-1185">Reference proteome</keyword>
<accession>A0A327ZX00</accession>
<evidence type="ECO:0000313" key="3">
    <source>
        <dbReference type="Proteomes" id="UP000249808"/>
    </source>
</evidence>
<keyword evidence="1" id="KW-0472">Membrane</keyword>
<sequence length="99" mass="11003">MIMLIILVLIYALLTIIASVGALLNSGFSFMYLLFALNSILMIFSVYPTLNLILLATSLVLFCGLAIIHGLMIKDFHLSHIIVRIIISIIIFGIAFYVK</sequence>
<dbReference type="Proteomes" id="UP000249808">
    <property type="component" value="Unassembled WGS sequence"/>
</dbReference>
<evidence type="ECO:0000313" key="2">
    <source>
        <dbReference type="EMBL" id="RAK46821.1"/>
    </source>
</evidence>
<feature type="transmembrane region" description="Helical" evidence="1">
    <location>
        <begin position="52"/>
        <end position="72"/>
    </location>
</feature>